<organism evidence="5">
    <name type="scientific">hydrothermal vent metagenome</name>
    <dbReference type="NCBI Taxonomy" id="652676"/>
    <lineage>
        <taxon>unclassified sequences</taxon>
        <taxon>metagenomes</taxon>
        <taxon>ecological metagenomes</taxon>
    </lineage>
</organism>
<name>A0A1W1C1N3_9ZZZZ</name>
<dbReference type="InterPro" id="IPR002043">
    <property type="entry name" value="UDG_fam1"/>
</dbReference>
<dbReference type="GO" id="GO:0005634">
    <property type="term" value="C:nucleus"/>
    <property type="evidence" value="ECO:0007669"/>
    <property type="project" value="TreeGrafter"/>
</dbReference>
<dbReference type="InterPro" id="IPR036895">
    <property type="entry name" value="Uracil-DNA_glycosylase-like_sf"/>
</dbReference>
<evidence type="ECO:0000256" key="2">
    <source>
        <dbReference type="ARBA" id="ARBA00022801"/>
    </source>
</evidence>
<dbReference type="GO" id="GO:0097510">
    <property type="term" value="P:base-excision repair, AP site formation via deaminated base removal"/>
    <property type="evidence" value="ECO:0007669"/>
    <property type="project" value="TreeGrafter"/>
</dbReference>
<protein>
    <submittedName>
        <fullName evidence="5">Uracil-DNA glycosylase, family 1</fullName>
    </submittedName>
</protein>
<proteinExistence type="predicted"/>
<keyword evidence="3" id="KW-0234">DNA repair</keyword>
<evidence type="ECO:0000256" key="3">
    <source>
        <dbReference type="ARBA" id="ARBA00023204"/>
    </source>
</evidence>
<gene>
    <name evidence="5" type="ORF">MNB_SV-12-1323</name>
</gene>
<evidence type="ECO:0000256" key="1">
    <source>
        <dbReference type="ARBA" id="ARBA00022763"/>
    </source>
</evidence>
<dbReference type="EMBL" id="FPHE01000092">
    <property type="protein sequence ID" value="SFV59673.1"/>
    <property type="molecule type" value="Genomic_DNA"/>
</dbReference>
<accession>A0A1W1C1N3</accession>
<reference evidence="5" key="1">
    <citation type="submission" date="2016-10" db="EMBL/GenBank/DDBJ databases">
        <authorList>
            <person name="de Groot N.N."/>
        </authorList>
    </citation>
    <scope>NUCLEOTIDE SEQUENCE</scope>
</reference>
<dbReference type="AlphaFoldDB" id="A0A1W1C1N3"/>
<dbReference type="PANTHER" id="PTHR11264:SF8">
    <property type="entry name" value="URACIL-DNA GLYCOSYLASE-LIKE DOMAIN-CONTAINING PROTEIN"/>
    <property type="match status" value="1"/>
</dbReference>
<dbReference type="InterPro" id="IPR005122">
    <property type="entry name" value="Uracil-DNA_glycosylase-like"/>
</dbReference>
<feature type="domain" description="Uracil-DNA glycosylase-like" evidence="4">
    <location>
        <begin position="48"/>
        <end position="229"/>
    </location>
</feature>
<dbReference type="GO" id="GO:0005739">
    <property type="term" value="C:mitochondrion"/>
    <property type="evidence" value="ECO:0007669"/>
    <property type="project" value="TreeGrafter"/>
</dbReference>
<dbReference type="Pfam" id="PF03167">
    <property type="entry name" value="UDG"/>
    <property type="match status" value="1"/>
</dbReference>
<sequence>MIKVDPSWQKIVENSYQKLDAKYRAFLEKDKGYFPSFDNFLNAFKTLSLDDTRYILFGQDPYPREDSAIGYAFIDGRVGDIFGVNGLSKSVNRATSLRNFIKMLLVSKGLLDEDNCTQDAIKRLDKTGLISNIMQLKDNFEKNGILLLNSSLIFTNKQETTLHVKMFLPFISELLQMLQDKNICLILLGNASKEIKLRIPSSKKFKIFEATHPYNINFIKDSSVRDFFQPMNLLDCC</sequence>
<dbReference type="PANTHER" id="PTHR11264">
    <property type="entry name" value="URACIL-DNA GLYCOSYLASE"/>
    <property type="match status" value="1"/>
</dbReference>
<dbReference type="Gene3D" id="3.40.470.10">
    <property type="entry name" value="Uracil-DNA glycosylase-like domain"/>
    <property type="match status" value="1"/>
</dbReference>
<dbReference type="GO" id="GO:0004844">
    <property type="term" value="F:uracil DNA N-glycosylase activity"/>
    <property type="evidence" value="ECO:0007669"/>
    <property type="project" value="InterPro"/>
</dbReference>
<evidence type="ECO:0000259" key="4">
    <source>
        <dbReference type="Pfam" id="PF03167"/>
    </source>
</evidence>
<evidence type="ECO:0000313" key="5">
    <source>
        <dbReference type="EMBL" id="SFV59673.1"/>
    </source>
</evidence>
<keyword evidence="2" id="KW-0378">Hydrolase</keyword>
<keyword evidence="1" id="KW-0227">DNA damage</keyword>
<dbReference type="SUPFAM" id="SSF52141">
    <property type="entry name" value="Uracil-DNA glycosylase-like"/>
    <property type="match status" value="1"/>
</dbReference>